<dbReference type="AlphaFoldDB" id="A0A381R7V9"/>
<evidence type="ECO:0000256" key="2">
    <source>
        <dbReference type="ARBA" id="ARBA00023015"/>
    </source>
</evidence>
<dbReference type="SUPFAM" id="SSF88946">
    <property type="entry name" value="Sigma2 domain of RNA polymerase sigma factors"/>
    <property type="match status" value="1"/>
</dbReference>
<accession>A0A381R7V9</accession>
<reference evidence="8" key="1">
    <citation type="submission" date="2018-05" db="EMBL/GenBank/DDBJ databases">
        <authorList>
            <person name="Lanie J.A."/>
            <person name="Ng W.-L."/>
            <person name="Kazmierczak K.M."/>
            <person name="Andrzejewski T.M."/>
            <person name="Davidsen T.M."/>
            <person name="Wayne K.J."/>
            <person name="Tettelin H."/>
            <person name="Glass J.I."/>
            <person name="Rusch D."/>
            <person name="Podicherti R."/>
            <person name="Tsui H.-C.T."/>
            <person name="Winkler M.E."/>
        </authorList>
    </citation>
    <scope>NUCLEOTIDE SEQUENCE</scope>
</reference>
<dbReference type="EMBL" id="UINC01001659">
    <property type="protein sequence ID" value="SUZ85957.1"/>
    <property type="molecule type" value="Genomic_DNA"/>
</dbReference>
<sequence>MAEGTDQQLVDKVLSGNKNAFNLLVLRYQHRMVALIGRFIQDPQEVEDVCQEAFIKAYRALPLFRGDSAFYTWLYRIAVNTAKNHLVSRKRRPPTSDLEVTEAEASEIGSVLREIENPEASLATDKLKRAIDAAIQDLPEDLRTAFTLREFSGLSYEDITKVMDCPVGTVRSRIFRAREAIDKRIRELL</sequence>
<dbReference type="InterPro" id="IPR036388">
    <property type="entry name" value="WH-like_DNA-bd_sf"/>
</dbReference>
<keyword evidence="3" id="KW-0731">Sigma factor</keyword>
<dbReference type="NCBIfam" id="TIGR02939">
    <property type="entry name" value="RpoE_Sigma70"/>
    <property type="match status" value="1"/>
</dbReference>
<dbReference type="Pfam" id="PF04542">
    <property type="entry name" value="Sigma70_r2"/>
    <property type="match status" value="1"/>
</dbReference>
<protein>
    <recommendedName>
        <fullName evidence="9">RNA polymerase sigma factor RpoE</fullName>
    </recommendedName>
</protein>
<dbReference type="FunFam" id="1.10.1740.10:FF:000001">
    <property type="entry name" value="RNA polymerase sigma factor"/>
    <property type="match status" value="1"/>
</dbReference>
<dbReference type="InterPro" id="IPR014286">
    <property type="entry name" value="RNA_pol_sigma70_RpoE"/>
</dbReference>
<dbReference type="InterPro" id="IPR013324">
    <property type="entry name" value="RNA_pol_sigma_r3/r4-like"/>
</dbReference>
<keyword evidence="2" id="KW-0805">Transcription regulation</keyword>
<gene>
    <name evidence="8" type="ORF">METZ01_LOCUS38811</name>
</gene>
<evidence type="ECO:0000256" key="3">
    <source>
        <dbReference type="ARBA" id="ARBA00023082"/>
    </source>
</evidence>
<dbReference type="InterPro" id="IPR039425">
    <property type="entry name" value="RNA_pol_sigma-70-like"/>
</dbReference>
<dbReference type="SUPFAM" id="SSF88659">
    <property type="entry name" value="Sigma3 and sigma4 domains of RNA polymerase sigma factors"/>
    <property type="match status" value="1"/>
</dbReference>
<dbReference type="InterPro" id="IPR013249">
    <property type="entry name" value="RNA_pol_sigma70_r4_t2"/>
</dbReference>
<dbReference type="Gene3D" id="1.10.1740.10">
    <property type="match status" value="1"/>
</dbReference>
<dbReference type="GO" id="GO:0006352">
    <property type="term" value="P:DNA-templated transcription initiation"/>
    <property type="evidence" value="ECO:0007669"/>
    <property type="project" value="InterPro"/>
</dbReference>
<evidence type="ECO:0000259" key="7">
    <source>
        <dbReference type="Pfam" id="PF08281"/>
    </source>
</evidence>
<evidence type="ECO:0000256" key="5">
    <source>
        <dbReference type="ARBA" id="ARBA00023163"/>
    </source>
</evidence>
<dbReference type="GO" id="GO:0016987">
    <property type="term" value="F:sigma factor activity"/>
    <property type="evidence" value="ECO:0007669"/>
    <property type="project" value="UniProtKB-KW"/>
</dbReference>
<dbReference type="InterPro" id="IPR014284">
    <property type="entry name" value="RNA_pol_sigma-70_dom"/>
</dbReference>
<comment type="similarity">
    <text evidence="1">Belongs to the sigma-70 factor family. ECF subfamily.</text>
</comment>
<keyword evidence="5" id="KW-0804">Transcription</keyword>
<evidence type="ECO:0000256" key="1">
    <source>
        <dbReference type="ARBA" id="ARBA00010641"/>
    </source>
</evidence>
<organism evidence="8">
    <name type="scientific">marine metagenome</name>
    <dbReference type="NCBI Taxonomy" id="408172"/>
    <lineage>
        <taxon>unclassified sequences</taxon>
        <taxon>metagenomes</taxon>
        <taxon>ecological metagenomes</taxon>
    </lineage>
</organism>
<dbReference type="CDD" id="cd06171">
    <property type="entry name" value="Sigma70_r4"/>
    <property type="match status" value="1"/>
</dbReference>
<dbReference type="PANTHER" id="PTHR43133:SF53">
    <property type="entry name" value="ECF RNA POLYMERASE SIGMA-E FACTOR"/>
    <property type="match status" value="1"/>
</dbReference>
<dbReference type="GO" id="GO:0003677">
    <property type="term" value="F:DNA binding"/>
    <property type="evidence" value="ECO:0007669"/>
    <property type="project" value="UniProtKB-KW"/>
</dbReference>
<proteinExistence type="inferred from homology"/>
<evidence type="ECO:0008006" key="9">
    <source>
        <dbReference type="Google" id="ProtNLM"/>
    </source>
</evidence>
<dbReference type="InterPro" id="IPR007627">
    <property type="entry name" value="RNA_pol_sigma70_r2"/>
</dbReference>
<keyword evidence="4" id="KW-0238">DNA-binding</keyword>
<dbReference type="PANTHER" id="PTHR43133">
    <property type="entry name" value="RNA POLYMERASE ECF-TYPE SIGMA FACTO"/>
    <property type="match status" value="1"/>
</dbReference>
<feature type="domain" description="RNA polymerase sigma-70 region 2" evidence="6">
    <location>
        <begin position="24"/>
        <end position="92"/>
    </location>
</feature>
<evidence type="ECO:0000313" key="8">
    <source>
        <dbReference type="EMBL" id="SUZ85957.1"/>
    </source>
</evidence>
<dbReference type="Gene3D" id="1.10.10.10">
    <property type="entry name" value="Winged helix-like DNA-binding domain superfamily/Winged helix DNA-binding domain"/>
    <property type="match status" value="1"/>
</dbReference>
<dbReference type="Pfam" id="PF08281">
    <property type="entry name" value="Sigma70_r4_2"/>
    <property type="match status" value="1"/>
</dbReference>
<dbReference type="NCBIfam" id="TIGR02937">
    <property type="entry name" value="sigma70-ECF"/>
    <property type="match status" value="1"/>
</dbReference>
<feature type="domain" description="RNA polymerase sigma factor 70 region 4 type 2" evidence="7">
    <location>
        <begin position="129"/>
        <end position="180"/>
    </location>
</feature>
<evidence type="ECO:0000259" key="6">
    <source>
        <dbReference type="Pfam" id="PF04542"/>
    </source>
</evidence>
<name>A0A381R7V9_9ZZZZ</name>
<dbReference type="InterPro" id="IPR013325">
    <property type="entry name" value="RNA_pol_sigma_r2"/>
</dbReference>
<evidence type="ECO:0000256" key="4">
    <source>
        <dbReference type="ARBA" id="ARBA00023125"/>
    </source>
</evidence>